<dbReference type="Proteomes" id="UP000272771">
    <property type="component" value="Chromosome"/>
</dbReference>
<reference evidence="1 2" key="1">
    <citation type="submission" date="2018-12" db="EMBL/GenBank/DDBJ databases">
        <authorList>
            <consortium name="Pathogen Informatics"/>
        </authorList>
    </citation>
    <scope>NUCLEOTIDE SEQUENCE [LARGE SCALE GENOMIC DNA]</scope>
    <source>
        <strain evidence="1 2">NCTC12742</strain>
    </source>
</reference>
<accession>A0A3S4ZMF4</accession>
<keyword evidence="2" id="KW-1185">Reference proteome</keyword>
<evidence type="ECO:0008006" key="3">
    <source>
        <dbReference type="Google" id="ProtNLM"/>
    </source>
</evidence>
<dbReference type="RefSeq" id="WP_004283494.1">
    <property type="nucleotide sequence ID" value="NZ_CAUJRG010000001.1"/>
</dbReference>
<gene>
    <name evidence="1" type="ORF">NCTC12742_01593</name>
</gene>
<dbReference type="PROSITE" id="PS51257">
    <property type="entry name" value="PROKAR_LIPOPROTEIN"/>
    <property type="match status" value="1"/>
</dbReference>
<dbReference type="AlphaFoldDB" id="A0A3S4ZMF4"/>
<sequence length="110" mass="11905">MKTVFRSVLAVAALSLTACLPTTGGSHESRIQVYKHDGSRQCEAGTSPADMQKELQGIRVYAAEKSELSDKAYPEVCGGDTGTINVYTIETKDRSEAEKRGFKVLPPTPQ</sequence>
<name>A0A3S4ZMF4_9NEIS</name>
<organism evidence="1 2">
    <name type="scientific">Neisseria weaveri</name>
    <dbReference type="NCBI Taxonomy" id="28091"/>
    <lineage>
        <taxon>Bacteria</taxon>
        <taxon>Pseudomonadati</taxon>
        <taxon>Pseudomonadota</taxon>
        <taxon>Betaproteobacteria</taxon>
        <taxon>Neisseriales</taxon>
        <taxon>Neisseriaceae</taxon>
        <taxon>Neisseria</taxon>
    </lineage>
</organism>
<dbReference type="EMBL" id="LR134533">
    <property type="protein sequence ID" value="VEJ51693.1"/>
    <property type="molecule type" value="Genomic_DNA"/>
</dbReference>
<evidence type="ECO:0000313" key="1">
    <source>
        <dbReference type="EMBL" id="VEJ51693.1"/>
    </source>
</evidence>
<proteinExistence type="predicted"/>
<protein>
    <recommendedName>
        <fullName evidence="3">Lipoprotein</fullName>
    </recommendedName>
</protein>
<evidence type="ECO:0000313" key="2">
    <source>
        <dbReference type="Proteomes" id="UP000272771"/>
    </source>
</evidence>